<dbReference type="PROSITE" id="PS51257">
    <property type="entry name" value="PROKAR_LIPOPROTEIN"/>
    <property type="match status" value="1"/>
</dbReference>
<keyword evidence="2" id="KW-0677">Repeat</keyword>
<dbReference type="Gene3D" id="2.120.10.80">
    <property type="entry name" value="Kelch-type beta propeller"/>
    <property type="match status" value="2"/>
</dbReference>
<comment type="caution">
    <text evidence="3">The sequence shown here is derived from an EMBL/GenBank/DDBJ whole genome shotgun (WGS) entry which is preliminary data.</text>
</comment>
<evidence type="ECO:0000313" key="3">
    <source>
        <dbReference type="EMBL" id="TDW97507.1"/>
    </source>
</evidence>
<dbReference type="InterPro" id="IPR015915">
    <property type="entry name" value="Kelch-typ_b-propeller"/>
</dbReference>
<proteinExistence type="predicted"/>
<sequence>MKVQTLLLLSSFGFFSCSRSSNNNNGDWLRRSDFNGNSRIGAVAFTLNNLGYVATGFDGSNYLNDVWYYDPNLDYWTSVDTLPSIGRALGVAFATSKFGYVGLGFNGTDNGTGTYFPTDFFKFDPSSNNWTPIPSPKLTNNGGVKTAVAFGIGAPYNIGGVLGGIDGNDNYHKEFYVWKEDSGGWVTEPFPGPKWAGAASWVYQNKGYVVTGTGDNQLNVSDFWFYDPSRPLGHRWSDSLRRIFGITDQSYDAGYRVQRTNAVAFTGVSNGIPKAYVTLGSNGPSQTDCWEYDFATDQWSVKSSFPGAGRVGAIAMTLNIKDPTTNTLVPHGYIGLGGQSLQNNGAGTGVFYSDITEFLPDLPFNPDDYNNQ</sequence>
<dbReference type="SUPFAM" id="SSF117281">
    <property type="entry name" value="Kelch motif"/>
    <property type="match status" value="1"/>
</dbReference>
<dbReference type="RefSeq" id="WP_133999863.1">
    <property type="nucleotide sequence ID" value="NZ_SODV01000002.1"/>
</dbReference>
<dbReference type="OrthoDB" id="103335at2"/>
<name>A0A4R8DIW9_9BACT</name>
<reference evidence="3 4" key="1">
    <citation type="submission" date="2019-03" db="EMBL/GenBank/DDBJ databases">
        <title>Genomic Encyclopedia of Type Strains, Phase IV (KMG-IV): sequencing the most valuable type-strain genomes for metagenomic binning, comparative biology and taxonomic classification.</title>
        <authorList>
            <person name="Goeker M."/>
        </authorList>
    </citation>
    <scope>NUCLEOTIDE SEQUENCE [LARGE SCALE GENOMIC DNA]</scope>
    <source>
        <strain evidence="3 4">DSM 100059</strain>
    </source>
</reference>
<dbReference type="EMBL" id="SODV01000002">
    <property type="protein sequence ID" value="TDW97507.1"/>
    <property type="molecule type" value="Genomic_DNA"/>
</dbReference>
<dbReference type="InterPro" id="IPR006652">
    <property type="entry name" value="Kelch_1"/>
</dbReference>
<accession>A0A4R8DIW9</accession>
<dbReference type="Proteomes" id="UP000294498">
    <property type="component" value="Unassembled WGS sequence"/>
</dbReference>
<evidence type="ECO:0000256" key="2">
    <source>
        <dbReference type="ARBA" id="ARBA00022737"/>
    </source>
</evidence>
<dbReference type="AlphaFoldDB" id="A0A4R8DIW9"/>
<keyword evidence="4" id="KW-1185">Reference proteome</keyword>
<evidence type="ECO:0000313" key="4">
    <source>
        <dbReference type="Proteomes" id="UP000294498"/>
    </source>
</evidence>
<keyword evidence="1" id="KW-0880">Kelch repeat</keyword>
<dbReference type="PANTHER" id="PTHR45632:SF3">
    <property type="entry name" value="KELCH-LIKE PROTEIN 32"/>
    <property type="match status" value="1"/>
</dbReference>
<organism evidence="3 4">
    <name type="scientific">Dinghuibacter silviterrae</name>
    <dbReference type="NCBI Taxonomy" id="1539049"/>
    <lineage>
        <taxon>Bacteria</taxon>
        <taxon>Pseudomonadati</taxon>
        <taxon>Bacteroidota</taxon>
        <taxon>Chitinophagia</taxon>
        <taxon>Chitinophagales</taxon>
        <taxon>Chitinophagaceae</taxon>
        <taxon>Dinghuibacter</taxon>
    </lineage>
</organism>
<evidence type="ECO:0000256" key="1">
    <source>
        <dbReference type="ARBA" id="ARBA00022441"/>
    </source>
</evidence>
<dbReference type="PANTHER" id="PTHR45632">
    <property type="entry name" value="LD33804P"/>
    <property type="match status" value="1"/>
</dbReference>
<protein>
    <submittedName>
        <fullName evidence="3">Kelch motif protein</fullName>
    </submittedName>
</protein>
<gene>
    <name evidence="3" type="ORF">EDB95_5357</name>
</gene>
<dbReference type="Pfam" id="PF01344">
    <property type="entry name" value="Kelch_1"/>
    <property type="match status" value="1"/>
</dbReference>